<keyword evidence="2" id="KW-0472">Membrane</keyword>
<dbReference type="Proteomes" id="UP000249340">
    <property type="component" value="Chromosome"/>
</dbReference>
<feature type="region of interest" description="Disordered" evidence="1">
    <location>
        <begin position="308"/>
        <end position="332"/>
    </location>
</feature>
<dbReference type="Pfam" id="PF19516">
    <property type="entry name" value="DUF6049"/>
    <property type="match status" value="1"/>
</dbReference>
<dbReference type="OrthoDB" id="3797035at2"/>
<gene>
    <name evidence="3" type="ORF">C7M71_015420</name>
</gene>
<keyword evidence="4" id="KW-1185">Reference proteome</keyword>
<feature type="region of interest" description="Disordered" evidence="1">
    <location>
        <begin position="765"/>
        <end position="823"/>
    </location>
</feature>
<protein>
    <submittedName>
        <fullName evidence="3">Uncharacterized protein</fullName>
    </submittedName>
</protein>
<feature type="transmembrane region" description="Helical" evidence="2">
    <location>
        <begin position="740"/>
        <end position="761"/>
    </location>
</feature>
<evidence type="ECO:0000313" key="3">
    <source>
        <dbReference type="EMBL" id="AXI78611.1"/>
    </source>
</evidence>
<evidence type="ECO:0000256" key="1">
    <source>
        <dbReference type="SAM" id="MobiDB-lite"/>
    </source>
</evidence>
<sequence>MGEAARYAGGPGCGLRPGGAAGRYRRAAALAGACALALLGGFAVAPVAQAGPAQGAASAKVPAAGAVTAASAGKTRLPGASKPSTEYPVALSIDSVSPSYLSGGSSRITVSGTVTNGGRKAVHDAHLGLRTGSGSPLHRSDIAAVAQRTDPVSGDGQEVPGIGSPLADLAPGASRPFAVTAKASQLQLSTSGVYELAVDVKGSAGEDPTEVTLGIARTFLPYYPDPRETKKTQIATVWPVTHTPQLVPQNLPDTAQTPVLSSDDLATELARGGRLNELVAAGGSLSKVTWAVDGDLLDTAYAMSSDYRVQQDGTQGDSAGRSNTDPGSGSDQATAWLDLLRDAVKGDEVVALPYGDPDLASIAHNGSGIAGLKTALQRASSAGDVTTDFRLRTDARSDVAWPYQGHIDPQVVGTARTAGSTVVLVNGSDMPTPDSVWHTVNAVRPIGKGVKALVSDAVVSDIFAGDLRTPAARELAVQRFLAETLTITLEQPNQQRSILVMPPRNLSADAAATLAEAMAKATQGRWADQATLGTVAKAPVDPDANAKIPSTAKYPKAARAGQLSRQALAGAMGIQGKLDVLMQILTQPEHVREPFNAAILRSMSTAWRTDRPGGRLYRDGVQGYLESLSSAVRLVEKRSTTLSGDSGVIQVSVENGLSQPIENLEVRLYAGSPTRLTVYRPTPERLAIGGELKKSIRFPAKASVNGTVRMTAQLWTTGDNPRSYGSPVTFDLQVTDVTNGVIWVIVGGMLLVLLAGVRFYFQRKKRSADDPDPDPEAEVSPEGDPEGTTARPGTVDEGNPPQEGPAGGVEGPDRTARDEKVGP</sequence>
<keyword evidence="2" id="KW-0812">Transmembrane</keyword>
<accession>A0A345SY06</accession>
<dbReference type="EMBL" id="CP031264">
    <property type="protein sequence ID" value="AXI78611.1"/>
    <property type="molecule type" value="Genomic_DNA"/>
</dbReference>
<name>A0A345SY06_9ACTN</name>
<proteinExistence type="predicted"/>
<evidence type="ECO:0000256" key="2">
    <source>
        <dbReference type="SAM" id="Phobius"/>
    </source>
</evidence>
<feature type="compositionally biased region" description="Basic and acidic residues" evidence="1">
    <location>
        <begin position="811"/>
        <end position="823"/>
    </location>
</feature>
<dbReference type="InterPro" id="IPR046112">
    <property type="entry name" value="DUF6049"/>
</dbReference>
<feature type="compositionally biased region" description="Acidic residues" evidence="1">
    <location>
        <begin position="770"/>
        <end position="785"/>
    </location>
</feature>
<evidence type="ECO:0000313" key="4">
    <source>
        <dbReference type="Proteomes" id="UP000249340"/>
    </source>
</evidence>
<organism evidence="3 4">
    <name type="scientific">Peterkaempfera bronchialis</name>
    <dbReference type="NCBI Taxonomy" id="2126346"/>
    <lineage>
        <taxon>Bacteria</taxon>
        <taxon>Bacillati</taxon>
        <taxon>Actinomycetota</taxon>
        <taxon>Actinomycetes</taxon>
        <taxon>Kitasatosporales</taxon>
        <taxon>Streptomycetaceae</taxon>
        <taxon>Peterkaempfera</taxon>
    </lineage>
</organism>
<reference evidence="4" key="1">
    <citation type="submission" date="2018-07" db="EMBL/GenBank/DDBJ databases">
        <title>Streptacidiphilus bronchialis DSM 106435 chromosome.</title>
        <authorList>
            <person name="Batra D."/>
            <person name="Gulvik C.A."/>
        </authorList>
    </citation>
    <scope>NUCLEOTIDE SEQUENCE [LARGE SCALE GENOMIC DNA]</scope>
    <source>
        <strain evidence="4">DSM 106435</strain>
    </source>
</reference>
<dbReference type="RefSeq" id="WP_111491275.1">
    <property type="nucleotide sequence ID" value="NZ_CP031264.1"/>
</dbReference>
<keyword evidence="2" id="KW-1133">Transmembrane helix</keyword>
<dbReference type="KEGG" id="stri:C7M71_015420"/>
<dbReference type="AlphaFoldDB" id="A0A345SY06"/>